<name>A0A502GCX7_9GAMM</name>
<reference evidence="1 2" key="1">
    <citation type="journal article" date="2019" name="Environ. Microbiol.">
        <title>Species interactions and distinct microbial communities in high Arctic permafrost affected cryosols are associated with the CH4 and CO2 gas fluxes.</title>
        <authorList>
            <person name="Altshuler I."/>
            <person name="Hamel J."/>
            <person name="Turney S."/>
            <person name="Magnuson E."/>
            <person name="Levesque R."/>
            <person name="Greer C."/>
            <person name="Whyte L.G."/>
        </authorList>
    </citation>
    <scope>NUCLEOTIDE SEQUENCE [LARGE SCALE GENOMIC DNA]</scope>
    <source>
        <strain evidence="1 2">E4</strain>
    </source>
</reference>
<proteinExistence type="predicted"/>
<dbReference type="AlphaFoldDB" id="A0A502GCX7"/>
<dbReference type="EMBL" id="RCZD01000008">
    <property type="protein sequence ID" value="TPG60127.1"/>
    <property type="molecule type" value="Genomic_DNA"/>
</dbReference>
<comment type="caution">
    <text evidence="1">The sequence shown here is derived from an EMBL/GenBank/DDBJ whole genome shotgun (WGS) entry which is preliminary data.</text>
</comment>
<protein>
    <submittedName>
        <fullName evidence="1">Uncharacterized protein</fullName>
    </submittedName>
</protein>
<evidence type="ECO:0000313" key="1">
    <source>
        <dbReference type="EMBL" id="TPG60127.1"/>
    </source>
</evidence>
<gene>
    <name evidence="1" type="ORF">EAH77_16290</name>
</gene>
<accession>A0A502GCX7</accession>
<organism evidence="1 2">
    <name type="scientific">Ewingella americana</name>
    <dbReference type="NCBI Taxonomy" id="41202"/>
    <lineage>
        <taxon>Bacteria</taxon>
        <taxon>Pseudomonadati</taxon>
        <taxon>Pseudomonadota</taxon>
        <taxon>Gammaproteobacteria</taxon>
        <taxon>Enterobacterales</taxon>
        <taxon>Yersiniaceae</taxon>
        <taxon>Ewingella</taxon>
    </lineage>
</organism>
<evidence type="ECO:0000313" key="2">
    <source>
        <dbReference type="Proteomes" id="UP000317663"/>
    </source>
</evidence>
<dbReference type="RefSeq" id="WP_140473854.1">
    <property type="nucleotide sequence ID" value="NZ_RCZD01000008.1"/>
</dbReference>
<sequence>MFDVITQGTDVPAVYAIHSFNSADTTKMLNDSSKDISPKGIYSGGRLVTGGRLAVEIEPFAAKTIEGMTLRNDLTNTRVIIPATGKIYMICLYSKYLPSQASYVKTVAIPSTDYEDHPDRAYLICFGMCDLTGGNDIVLPGNLSEIGRDNGPFQENGTLANYSQEVSAILDTFSSSIFDEMAFDGFNTDSMINIDDTTMLFNKTLHCFQAKQRGDKISSINLLPDAYINKILKVAVFVDHNDPAPIIKVRANKGADPQIVTTGQLTTLTMSGSQLYLEFIASTPDSRIYNYLILFNPSTDLEKIDPDSI</sequence>
<dbReference type="Proteomes" id="UP000317663">
    <property type="component" value="Unassembled WGS sequence"/>
</dbReference>
<keyword evidence="2" id="KW-1185">Reference proteome</keyword>